<keyword evidence="1" id="KW-0328">Glycosyltransferase</keyword>
<dbReference type="Gene3D" id="3.40.50.2000">
    <property type="entry name" value="Glycogen Phosphorylase B"/>
    <property type="match status" value="2"/>
</dbReference>
<sequence length="421" mass="46840">MLPRFQQILVTTVICYTAQMNILFVVKEFPHSQVIGGPIIIYNRVKYLSANHTVSCIAFAPHEPTPEQIDSLEMYTHELRLIPGLSARGALKRSRDWLAGPVPPYFMLNYSPRMYEEIGIMTRSFSYDVVISEYSMVAQYLYKNPDLARMKRVMSVHECYYLARKKALEMHGFSVEGGRALMQLKGLKRFESDMYADADKVLALTPEGKDELLAIRGDLDISVVPHGVDVDGFRPAADRVDHPPTVMFLGNFPHDPNRDAMVFFAENAWPLVKQDVPNARFLVVGRGPTPDMLELAKRDPSIVITGEVADVKPHFHESDVFVCPVRTGGGFRGKVLEAMASGVPVVSTALGAEGFPASSGENILLAETPAGLASETIRLLKDVALRDRIAARAREIMVEQFSWQKGVEILEEVLEEVMSAG</sequence>
<feature type="domain" description="Glycosyltransferase subfamily 4-like N-terminal" evidence="3">
    <location>
        <begin position="41"/>
        <end position="231"/>
    </location>
</feature>
<dbReference type="Pfam" id="PF13692">
    <property type="entry name" value="Glyco_trans_1_4"/>
    <property type="match status" value="1"/>
</dbReference>
<keyword evidence="2" id="KW-0808">Transferase</keyword>
<evidence type="ECO:0000256" key="1">
    <source>
        <dbReference type="ARBA" id="ARBA00022676"/>
    </source>
</evidence>
<name>A0A2N3G7D0_9ACTN</name>
<dbReference type="GO" id="GO:0016757">
    <property type="term" value="F:glycosyltransferase activity"/>
    <property type="evidence" value="ECO:0007669"/>
    <property type="project" value="UniProtKB-KW"/>
</dbReference>
<reference evidence="4 5" key="1">
    <citation type="journal article" date="2017" name="ISME J.">
        <title>Potential for microbial H2 and metal transformations associated with novel bacteria and archaea in deep terrestrial subsurface sediments.</title>
        <authorList>
            <person name="Hernsdorf A.W."/>
            <person name="Amano Y."/>
            <person name="Miyakawa K."/>
            <person name="Ise K."/>
            <person name="Suzuki Y."/>
            <person name="Anantharaman K."/>
            <person name="Probst A."/>
            <person name="Burstein D."/>
            <person name="Thomas B.C."/>
            <person name="Banfield J.F."/>
        </authorList>
    </citation>
    <scope>NUCLEOTIDE SEQUENCE [LARGE SCALE GENOMIC DNA]</scope>
    <source>
        <strain evidence="4">HGW-Actinobacteria-3</strain>
    </source>
</reference>
<dbReference type="Pfam" id="PF13439">
    <property type="entry name" value="Glyco_transf_4"/>
    <property type="match status" value="1"/>
</dbReference>
<evidence type="ECO:0000313" key="5">
    <source>
        <dbReference type="Proteomes" id="UP000233654"/>
    </source>
</evidence>
<comment type="caution">
    <text evidence="4">The sequence shown here is derived from an EMBL/GenBank/DDBJ whole genome shotgun (WGS) entry which is preliminary data.</text>
</comment>
<dbReference type="SUPFAM" id="SSF53756">
    <property type="entry name" value="UDP-Glycosyltransferase/glycogen phosphorylase"/>
    <property type="match status" value="1"/>
</dbReference>
<dbReference type="GO" id="GO:1901137">
    <property type="term" value="P:carbohydrate derivative biosynthetic process"/>
    <property type="evidence" value="ECO:0007669"/>
    <property type="project" value="UniProtKB-ARBA"/>
</dbReference>
<dbReference type="EMBL" id="PHEX01000009">
    <property type="protein sequence ID" value="PKQ28637.1"/>
    <property type="molecule type" value="Genomic_DNA"/>
</dbReference>
<dbReference type="InterPro" id="IPR050194">
    <property type="entry name" value="Glycosyltransferase_grp1"/>
</dbReference>
<dbReference type="InterPro" id="IPR028098">
    <property type="entry name" value="Glyco_trans_4-like_N"/>
</dbReference>
<dbReference type="PANTHER" id="PTHR45947:SF3">
    <property type="entry name" value="SULFOQUINOVOSYL TRANSFERASE SQD2"/>
    <property type="match status" value="1"/>
</dbReference>
<evidence type="ECO:0000313" key="4">
    <source>
        <dbReference type="EMBL" id="PKQ28637.1"/>
    </source>
</evidence>
<accession>A0A2N3G7D0</accession>
<organism evidence="4 5">
    <name type="scientific">Candidatus Anoxymicrobium japonicum</name>
    <dbReference type="NCBI Taxonomy" id="2013648"/>
    <lineage>
        <taxon>Bacteria</taxon>
        <taxon>Bacillati</taxon>
        <taxon>Actinomycetota</taxon>
        <taxon>Candidatus Geothermincolia</taxon>
        <taxon>Candidatus Geothermincolales</taxon>
        <taxon>Candidatus Anoxymicrobiaceae</taxon>
        <taxon>Candidatus Anoxymicrobium</taxon>
    </lineage>
</organism>
<dbReference type="AlphaFoldDB" id="A0A2N3G7D0"/>
<dbReference type="CDD" id="cd03801">
    <property type="entry name" value="GT4_PimA-like"/>
    <property type="match status" value="1"/>
</dbReference>
<proteinExistence type="predicted"/>
<gene>
    <name evidence="4" type="ORF">CVT63_01615</name>
</gene>
<evidence type="ECO:0000256" key="2">
    <source>
        <dbReference type="ARBA" id="ARBA00022679"/>
    </source>
</evidence>
<dbReference type="PANTHER" id="PTHR45947">
    <property type="entry name" value="SULFOQUINOVOSYL TRANSFERASE SQD2"/>
    <property type="match status" value="1"/>
</dbReference>
<protein>
    <recommendedName>
        <fullName evidence="3">Glycosyltransferase subfamily 4-like N-terminal domain-containing protein</fullName>
    </recommendedName>
</protein>
<evidence type="ECO:0000259" key="3">
    <source>
        <dbReference type="Pfam" id="PF13439"/>
    </source>
</evidence>
<dbReference type="Proteomes" id="UP000233654">
    <property type="component" value="Unassembled WGS sequence"/>
</dbReference>